<organism evidence="1">
    <name type="scientific">termite gut metagenome</name>
    <dbReference type="NCBI Taxonomy" id="433724"/>
    <lineage>
        <taxon>unclassified sequences</taxon>
        <taxon>metagenomes</taxon>
        <taxon>organismal metagenomes</taxon>
    </lineage>
</organism>
<name>A0A5J4QEW7_9ZZZZ</name>
<protein>
    <submittedName>
        <fullName evidence="1">Uncharacterized protein</fullName>
    </submittedName>
</protein>
<dbReference type="EMBL" id="SNRY01003883">
    <property type="protein sequence ID" value="KAA6319421.1"/>
    <property type="molecule type" value="Genomic_DNA"/>
</dbReference>
<proteinExistence type="predicted"/>
<accession>A0A5J4QEW7</accession>
<gene>
    <name evidence="1" type="ORF">EZS27_030681</name>
</gene>
<dbReference type="AlphaFoldDB" id="A0A5J4QEW7"/>
<comment type="caution">
    <text evidence="1">The sequence shown here is derived from an EMBL/GenBank/DDBJ whole genome shotgun (WGS) entry which is preliminary data.</text>
</comment>
<reference evidence="1" key="1">
    <citation type="submission" date="2019-03" db="EMBL/GenBank/DDBJ databases">
        <title>Single cell metagenomics reveals metabolic interactions within the superorganism composed of flagellate Streblomastix strix and complex community of Bacteroidetes bacteria on its surface.</title>
        <authorList>
            <person name="Treitli S.C."/>
            <person name="Kolisko M."/>
            <person name="Husnik F."/>
            <person name="Keeling P."/>
            <person name="Hampl V."/>
        </authorList>
    </citation>
    <scope>NUCLEOTIDE SEQUENCE</scope>
    <source>
        <strain evidence="1">STM</strain>
    </source>
</reference>
<sequence length="178" mass="20383">MGDFITDIDSCLNPIYQEVKNTKQLKEDKTGMVIEINTTGKHSIYSFDLQSKKAPELFPFFSKKAKLRQVSDYVTFCIRENDAKPFALIIELKSQMDPTAQLWATQQFVEFLINRINAACHTEYKPETRKIGCLKTMHSKLRNKFRSGGTKPSKVFYNNAQGIALLIGDKFVIADYLL</sequence>
<evidence type="ECO:0000313" key="1">
    <source>
        <dbReference type="EMBL" id="KAA6319421.1"/>
    </source>
</evidence>